<keyword evidence="5 12" id="KW-0028">Amino-acid biosynthesis</keyword>
<dbReference type="PROSITE" id="PS00595">
    <property type="entry name" value="AA_TRANSFER_CLASS_5"/>
    <property type="match status" value="1"/>
</dbReference>
<dbReference type="GO" id="GO:0030170">
    <property type="term" value="F:pyridoxal phosphate binding"/>
    <property type="evidence" value="ECO:0007669"/>
    <property type="project" value="UniProtKB-UniRule"/>
</dbReference>
<dbReference type="AlphaFoldDB" id="A0A7T8BBF6"/>
<evidence type="ECO:0000256" key="5">
    <source>
        <dbReference type="ARBA" id="ARBA00022605"/>
    </source>
</evidence>
<comment type="catalytic activity">
    <reaction evidence="11 12 13">
        <text>O-phospho-L-serine + 2-oxoglutarate = 3-phosphooxypyruvate + L-glutamate</text>
        <dbReference type="Rhea" id="RHEA:14329"/>
        <dbReference type="ChEBI" id="CHEBI:16810"/>
        <dbReference type="ChEBI" id="CHEBI:18110"/>
        <dbReference type="ChEBI" id="CHEBI:29985"/>
        <dbReference type="ChEBI" id="CHEBI:57524"/>
        <dbReference type="EC" id="2.6.1.52"/>
    </reaction>
</comment>
<dbReference type="GO" id="GO:0008615">
    <property type="term" value="P:pyridoxine biosynthetic process"/>
    <property type="evidence" value="ECO:0007669"/>
    <property type="project" value="UniProtKB-UniRule"/>
</dbReference>
<evidence type="ECO:0000256" key="11">
    <source>
        <dbReference type="ARBA" id="ARBA00049007"/>
    </source>
</evidence>
<dbReference type="FunFam" id="3.90.1150.10:FF:000006">
    <property type="entry name" value="Phosphoserine aminotransferase"/>
    <property type="match status" value="1"/>
</dbReference>
<evidence type="ECO:0000256" key="4">
    <source>
        <dbReference type="ARBA" id="ARBA00022576"/>
    </source>
</evidence>
<dbReference type="PIRSF" id="PIRSF000525">
    <property type="entry name" value="SerC"/>
    <property type="match status" value="1"/>
</dbReference>
<dbReference type="UniPathway" id="UPA00244">
    <property type="reaction ID" value="UER00311"/>
</dbReference>
<dbReference type="GO" id="GO:0005737">
    <property type="term" value="C:cytoplasm"/>
    <property type="evidence" value="ECO:0007669"/>
    <property type="project" value="UniProtKB-SubCell"/>
</dbReference>
<feature type="binding site" evidence="12">
    <location>
        <begin position="240"/>
        <end position="241"/>
    </location>
    <ligand>
        <name>pyridoxal 5'-phosphate</name>
        <dbReference type="ChEBI" id="CHEBI:597326"/>
    </ligand>
</feature>
<dbReference type="InterPro" id="IPR022278">
    <property type="entry name" value="Pser_aminoTfrase"/>
</dbReference>
<evidence type="ECO:0000256" key="2">
    <source>
        <dbReference type="ARBA" id="ARBA00005099"/>
    </source>
</evidence>
<dbReference type="InterPro" id="IPR015421">
    <property type="entry name" value="PyrdxlP-dep_Trfase_major"/>
</dbReference>
<dbReference type="NCBIfam" id="TIGR01364">
    <property type="entry name" value="serC_1"/>
    <property type="match status" value="1"/>
</dbReference>
<evidence type="ECO:0000256" key="12">
    <source>
        <dbReference type="HAMAP-Rule" id="MF_00160"/>
    </source>
</evidence>
<dbReference type="InterPro" id="IPR015424">
    <property type="entry name" value="PyrdxlP-dep_Trfase"/>
</dbReference>
<sequence>MKRVFNFSAGPSMLPLAVLERAASEMTDANGSGQSVMEMSHRSKDFKPIIENAEALTRELMGVPDDYAVLFLQGGASLQFSMVPINLAGTEPGSSPRKATYVDTGIWAKKAAEEAAKYAQVTVAASSKDKSYTYIPAAPAPGPGDAYYHITLNNTIVGTKWPSLPDTGAVPLVADISSCILSEPLDVSRFGLLYAGAQKNLGPAGVTVVIVRKDLIGKAPGWTPAMLDYEIQAKDGSMYNTPPCYGIYIIGLVLEWLKAQGGVTAMAQRNREKAALLYDYLDASDFYTAPVEKNSRSLMNVPFVQGNPDLEKQFVAEAAAEGLVNLAGHRLVGGMRASIYNAMPREGVEALIAFMDKFAKAHRS</sequence>
<feature type="binding site" evidence="12">
    <location>
        <position position="155"/>
    </location>
    <ligand>
        <name>pyridoxal 5'-phosphate</name>
        <dbReference type="ChEBI" id="CHEBI:597326"/>
    </ligand>
</feature>
<dbReference type="EC" id="2.6.1.52" evidence="12"/>
<feature type="modified residue" description="N6-(pyridoxal phosphate)lysine" evidence="12">
    <location>
        <position position="199"/>
    </location>
</feature>
<comment type="cofactor">
    <cofactor evidence="12">
        <name>pyridoxal 5'-phosphate</name>
        <dbReference type="ChEBI" id="CHEBI:597326"/>
    </cofactor>
    <text evidence="12">Binds 1 pyridoxal phosphate per subunit.</text>
</comment>
<reference evidence="15" key="1">
    <citation type="submission" date="2021-01" db="EMBL/GenBank/DDBJ databases">
        <title>Description of Breznakiella homolactica.</title>
        <authorList>
            <person name="Song Y."/>
            <person name="Brune A."/>
        </authorList>
    </citation>
    <scope>NUCLEOTIDE SEQUENCE</scope>
    <source>
        <strain evidence="15">RmG30</strain>
    </source>
</reference>
<evidence type="ECO:0000313" key="16">
    <source>
        <dbReference type="Proteomes" id="UP000595917"/>
    </source>
</evidence>
<dbReference type="SUPFAM" id="SSF53383">
    <property type="entry name" value="PLP-dependent transferases"/>
    <property type="match status" value="1"/>
</dbReference>
<evidence type="ECO:0000256" key="10">
    <source>
        <dbReference type="ARBA" id="ARBA00047630"/>
    </source>
</evidence>
<dbReference type="HAMAP" id="MF_00160">
    <property type="entry name" value="SerC_aminotrans_5"/>
    <property type="match status" value="1"/>
</dbReference>
<evidence type="ECO:0000256" key="7">
    <source>
        <dbReference type="ARBA" id="ARBA00022898"/>
    </source>
</evidence>
<evidence type="ECO:0000313" key="15">
    <source>
        <dbReference type="EMBL" id="QQO10517.1"/>
    </source>
</evidence>
<gene>
    <name evidence="12 15" type="primary">serC</name>
    <name evidence="15" type="ORF">JFL75_06275</name>
</gene>
<dbReference type="NCBIfam" id="NF003764">
    <property type="entry name" value="PRK05355.1"/>
    <property type="match status" value="1"/>
</dbReference>
<dbReference type="PANTHER" id="PTHR43247:SF1">
    <property type="entry name" value="PHOSPHOSERINE AMINOTRANSFERASE"/>
    <property type="match status" value="1"/>
</dbReference>
<feature type="binding site" evidence="12">
    <location>
        <position position="42"/>
    </location>
    <ligand>
        <name>L-glutamate</name>
        <dbReference type="ChEBI" id="CHEBI:29985"/>
    </ligand>
</feature>
<name>A0A7T8BBF6_9SPIR</name>
<dbReference type="Proteomes" id="UP000595917">
    <property type="component" value="Chromosome"/>
</dbReference>
<dbReference type="InterPro" id="IPR020578">
    <property type="entry name" value="Aminotrans_V_PyrdxlP_BS"/>
</dbReference>
<proteinExistence type="inferred from homology"/>
<protein>
    <recommendedName>
        <fullName evidence="12">Phosphoserine aminotransferase</fullName>
        <ecNumber evidence="12">2.6.1.52</ecNumber>
    </recommendedName>
    <alternativeName>
        <fullName evidence="12">Phosphohydroxythreonine aminotransferase</fullName>
        <shortName evidence="12">PSAT</shortName>
    </alternativeName>
</protein>
<evidence type="ECO:0000256" key="8">
    <source>
        <dbReference type="ARBA" id="ARBA00023096"/>
    </source>
</evidence>
<comment type="pathway">
    <text evidence="2 12 13">Amino-acid biosynthesis; L-serine biosynthesis; L-serine from 3-phospho-D-glycerate: step 2/3.</text>
</comment>
<dbReference type="KEGG" id="bhc:JFL75_06275"/>
<evidence type="ECO:0000256" key="6">
    <source>
        <dbReference type="ARBA" id="ARBA00022679"/>
    </source>
</evidence>
<evidence type="ECO:0000256" key="13">
    <source>
        <dbReference type="RuleBase" id="RU004505"/>
    </source>
</evidence>
<dbReference type="Pfam" id="PF00266">
    <property type="entry name" value="Aminotran_5"/>
    <property type="match status" value="1"/>
</dbReference>
<comment type="similarity">
    <text evidence="3 12">Belongs to the class-V pyridoxal-phosphate-dependent aminotransferase family. SerC subfamily.</text>
</comment>
<comment type="function">
    <text evidence="12">Catalyzes the reversible conversion of 3-phosphohydroxypyruvate to phosphoserine and of 3-hydroxy-2-oxo-4-phosphonooxybutanoate to phosphohydroxythreonine.</text>
</comment>
<comment type="catalytic activity">
    <reaction evidence="10 12">
        <text>4-(phosphooxy)-L-threonine + 2-oxoglutarate = (R)-3-hydroxy-2-oxo-4-phosphooxybutanoate + L-glutamate</text>
        <dbReference type="Rhea" id="RHEA:16573"/>
        <dbReference type="ChEBI" id="CHEBI:16810"/>
        <dbReference type="ChEBI" id="CHEBI:29985"/>
        <dbReference type="ChEBI" id="CHEBI:58452"/>
        <dbReference type="ChEBI" id="CHEBI:58538"/>
        <dbReference type="EC" id="2.6.1.52"/>
    </reaction>
</comment>
<keyword evidence="4 12" id="KW-0032">Aminotransferase</keyword>
<dbReference type="FunFam" id="3.40.640.10:FF:000010">
    <property type="entry name" value="Phosphoserine aminotransferase"/>
    <property type="match status" value="1"/>
</dbReference>
<dbReference type="PANTHER" id="PTHR43247">
    <property type="entry name" value="PHOSPHOSERINE AMINOTRANSFERASE"/>
    <property type="match status" value="1"/>
</dbReference>
<keyword evidence="16" id="KW-1185">Reference proteome</keyword>
<keyword evidence="6 12" id="KW-0808">Transferase</keyword>
<feature type="binding site" evidence="12">
    <location>
        <position position="198"/>
    </location>
    <ligand>
        <name>pyridoxal 5'-phosphate</name>
        <dbReference type="ChEBI" id="CHEBI:597326"/>
    </ligand>
</feature>
<comment type="caution">
    <text evidence="12">Lacks conserved residue(s) required for the propagation of feature annotation.</text>
</comment>
<dbReference type="Gene3D" id="3.90.1150.10">
    <property type="entry name" value="Aspartate Aminotransferase, domain 1"/>
    <property type="match status" value="1"/>
</dbReference>
<comment type="subunit">
    <text evidence="12">Homodimer.</text>
</comment>
<feature type="domain" description="Aminotransferase class V" evidence="14">
    <location>
        <begin position="4"/>
        <end position="351"/>
    </location>
</feature>
<dbReference type="GO" id="GO:0006564">
    <property type="term" value="P:L-serine biosynthetic process"/>
    <property type="evidence" value="ECO:0007669"/>
    <property type="project" value="UniProtKB-UniRule"/>
</dbReference>
<comment type="pathway">
    <text evidence="1 12">Cofactor biosynthesis; pyridoxine 5'-phosphate biosynthesis; pyridoxine 5'-phosphate from D-erythrose 4-phosphate: step 3/5.</text>
</comment>
<keyword evidence="7 12" id="KW-0663">Pyridoxal phosphate</keyword>
<dbReference type="RefSeq" id="WP_215627821.1">
    <property type="nucleotide sequence ID" value="NZ_CP067089.2"/>
</dbReference>
<dbReference type="GO" id="GO:0004648">
    <property type="term" value="F:O-phospho-L-serine:2-oxoglutarate aminotransferase activity"/>
    <property type="evidence" value="ECO:0007669"/>
    <property type="project" value="UniProtKB-UniRule"/>
</dbReference>
<dbReference type="InterPro" id="IPR000192">
    <property type="entry name" value="Aminotrans_V_dom"/>
</dbReference>
<organism evidence="15 16">
    <name type="scientific">Breznakiella homolactica</name>
    <dbReference type="NCBI Taxonomy" id="2798577"/>
    <lineage>
        <taxon>Bacteria</taxon>
        <taxon>Pseudomonadati</taxon>
        <taxon>Spirochaetota</taxon>
        <taxon>Spirochaetia</taxon>
        <taxon>Spirochaetales</taxon>
        <taxon>Breznakiellaceae</taxon>
        <taxon>Breznakiella</taxon>
    </lineage>
</organism>
<dbReference type="EMBL" id="CP067089">
    <property type="protein sequence ID" value="QQO10517.1"/>
    <property type="molecule type" value="Genomic_DNA"/>
</dbReference>
<accession>A0A7T8BBF6</accession>
<evidence type="ECO:0000256" key="3">
    <source>
        <dbReference type="ARBA" id="ARBA00006904"/>
    </source>
</evidence>
<feature type="binding site" evidence="12">
    <location>
        <position position="175"/>
    </location>
    <ligand>
        <name>pyridoxal 5'-phosphate</name>
        <dbReference type="ChEBI" id="CHEBI:597326"/>
    </ligand>
</feature>
<feature type="binding site" evidence="12">
    <location>
        <position position="107"/>
    </location>
    <ligand>
        <name>pyridoxal 5'-phosphate</name>
        <dbReference type="ChEBI" id="CHEBI:597326"/>
    </ligand>
</feature>
<keyword evidence="12" id="KW-0963">Cytoplasm</keyword>
<dbReference type="InterPro" id="IPR015422">
    <property type="entry name" value="PyrdxlP-dep_Trfase_small"/>
</dbReference>
<evidence type="ECO:0000256" key="1">
    <source>
        <dbReference type="ARBA" id="ARBA00004915"/>
    </source>
</evidence>
<evidence type="ECO:0000259" key="14">
    <source>
        <dbReference type="Pfam" id="PF00266"/>
    </source>
</evidence>
<dbReference type="Gene3D" id="3.40.640.10">
    <property type="entry name" value="Type I PLP-dependent aspartate aminotransferase-like (Major domain)"/>
    <property type="match status" value="1"/>
</dbReference>
<keyword evidence="9 12" id="KW-0718">Serine biosynthesis</keyword>
<comment type="subcellular location">
    <subcellularLocation>
        <location evidence="12">Cytoplasm</location>
    </subcellularLocation>
</comment>
<dbReference type="UniPathway" id="UPA00135">
    <property type="reaction ID" value="UER00197"/>
</dbReference>
<keyword evidence="8 12" id="KW-0664">Pyridoxine biosynthesis</keyword>
<feature type="binding site" evidence="12">
    <location>
        <begin position="76"/>
        <end position="77"/>
    </location>
    <ligand>
        <name>pyridoxal 5'-phosphate</name>
        <dbReference type="ChEBI" id="CHEBI:597326"/>
    </ligand>
</feature>
<evidence type="ECO:0000256" key="9">
    <source>
        <dbReference type="ARBA" id="ARBA00023299"/>
    </source>
</evidence>